<protein>
    <submittedName>
        <fullName evidence="2">Uncharacterized protein</fullName>
    </submittedName>
</protein>
<evidence type="ECO:0000313" key="3">
    <source>
        <dbReference type="Proteomes" id="UP000298652"/>
    </source>
</evidence>
<dbReference type="AlphaFoldDB" id="A0A4U6V1H4"/>
<evidence type="ECO:0000313" key="2">
    <source>
        <dbReference type="EMBL" id="TKW21835.1"/>
    </source>
</evidence>
<gene>
    <name evidence="2" type="ORF">SEVIR_4G147101v2</name>
</gene>
<evidence type="ECO:0000256" key="1">
    <source>
        <dbReference type="SAM" id="MobiDB-lite"/>
    </source>
</evidence>
<reference evidence="2" key="1">
    <citation type="submission" date="2019-03" db="EMBL/GenBank/DDBJ databases">
        <title>WGS assembly of Setaria viridis.</title>
        <authorList>
            <person name="Huang P."/>
            <person name="Jenkins J."/>
            <person name="Grimwood J."/>
            <person name="Barry K."/>
            <person name="Healey A."/>
            <person name="Mamidi S."/>
            <person name="Sreedasyam A."/>
            <person name="Shu S."/>
            <person name="Feldman M."/>
            <person name="Wu J."/>
            <person name="Yu Y."/>
            <person name="Chen C."/>
            <person name="Johnson J."/>
            <person name="Rokhsar D."/>
            <person name="Baxter I."/>
            <person name="Schmutz J."/>
            <person name="Brutnell T."/>
            <person name="Kellogg E."/>
        </authorList>
    </citation>
    <scope>NUCLEOTIDE SEQUENCE [LARGE SCALE GENOMIC DNA]</scope>
</reference>
<feature type="region of interest" description="Disordered" evidence="1">
    <location>
        <begin position="1"/>
        <end position="116"/>
    </location>
</feature>
<sequence>MHDHTVQAIVPAAPFHSPQGTHDLRRPEQREDSPILGPRAPGSGDVTPSLHEPSSGRRHPPSLPTDTGVTTKCLHHNPAPTDTEEAICRARRQLTHGRPPPPAYAPAHARGRRGRRAPRNLVSPFLPYFYRTTFKLFTALITQSQL</sequence>
<dbReference type="EMBL" id="CM016555">
    <property type="protein sequence ID" value="TKW21835.1"/>
    <property type="molecule type" value="Genomic_DNA"/>
</dbReference>
<accession>A0A4U6V1H4</accession>
<dbReference type="Gramene" id="TKW21835">
    <property type="protein sequence ID" value="TKW21835"/>
    <property type="gene ID" value="SEVIR_4G147101v2"/>
</dbReference>
<proteinExistence type="predicted"/>
<organism evidence="2 3">
    <name type="scientific">Setaria viridis</name>
    <name type="common">Green bristlegrass</name>
    <name type="synonym">Setaria italica subsp. viridis</name>
    <dbReference type="NCBI Taxonomy" id="4556"/>
    <lineage>
        <taxon>Eukaryota</taxon>
        <taxon>Viridiplantae</taxon>
        <taxon>Streptophyta</taxon>
        <taxon>Embryophyta</taxon>
        <taxon>Tracheophyta</taxon>
        <taxon>Spermatophyta</taxon>
        <taxon>Magnoliopsida</taxon>
        <taxon>Liliopsida</taxon>
        <taxon>Poales</taxon>
        <taxon>Poaceae</taxon>
        <taxon>PACMAD clade</taxon>
        <taxon>Panicoideae</taxon>
        <taxon>Panicodae</taxon>
        <taxon>Paniceae</taxon>
        <taxon>Cenchrinae</taxon>
        <taxon>Setaria</taxon>
    </lineage>
</organism>
<dbReference type="Proteomes" id="UP000298652">
    <property type="component" value="Chromosome 4"/>
</dbReference>
<name>A0A4U6V1H4_SETVI</name>
<keyword evidence="3" id="KW-1185">Reference proteome</keyword>
<feature type="compositionally biased region" description="Basic and acidic residues" evidence="1">
    <location>
        <begin position="22"/>
        <end position="33"/>
    </location>
</feature>